<organism evidence="1 3">
    <name type="scientific">candidate division WOR-3 bacterium</name>
    <dbReference type="NCBI Taxonomy" id="2052148"/>
    <lineage>
        <taxon>Bacteria</taxon>
        <taxon>Bacteria division WOR-3</taxon>
    </lineage>
</organism>
<comment type="caution">
    <text evidence="1">The sequence shown here is derived from an EMBL/GenBank/DDBJ whole genome shotgun (WGS) entry which is preliminary data.</text>
</comment>
<evidence type="ECO:0000313" key="3">
    <source>
        <dbReference type="Proteomes" id="UP000779900"/>
    </source>
</evidence>
<accession>A0A937XCY7</accession>
<reference evidence="1" key="1">
    <citation type="submission" date="2019-03" db="EMBL/GenBank/DDBJ databases">
        <title>Lake Tanganyika Metagenome-Assembled Genomes (MAGs).</title>
        <authorList>
            <person name="Tran P."/>
        </authorList>
    </citation>
    <scope>NUCLEOTIDE SEQUENCE</scope>
    <source>
        <strain evidence="1">K_DeepCast_150m_m2_040</strain>
    </source>
</reference>
<dbReference type="EMBL" id="VGIR01000013">
    <property type="protein sequence ID" value="MBM3330902.1"/>
    <property type="molecule type" value="Genomic_DNA"/>
</dbReference>
<proteinExistence type="predicted"/>
<dbReference type="AlphaFoldDB" id="A0A937XCY7"/>
<dbReference type="EMBL" id="VGIR01000028">
    <property type="protein sequence ID" value="MBM3331394.1"/>
    <property type="molecule type" value="Genomic_DNA"/>
</dbReference>
<sequence length="123" mass="14094">MSDVTRRIERWQKKYSPAQAKATLDLLQEGMRQRYEAATVEMAAMEMKVKEVLNQQGVHTTNYVPYLSYARQLWKLSRQQHITGESFAMASEVLLQKWAGRGQNPDVLAAIRTQVFNSPPPTP</sequence>
<evidence type="ECO:0000313" key="1">
    <source>
        <dbReference type="EMBL" id="MBM3330902.1"/>
    </source>
</evidence>
<evidence type="ECO:0000313" key="2">
    <source>
        <dbReference type="EMBL" id="MBM3331394.1"/>
    </source>
</evidence>
<dbReference type="Proteomes" id="UP000779900">
    <property type="component" value="Unassembled WGS sequence"/>
</dbReference>
<protein>
    <submittedName>
        <fullName evidence="1">Uncharacterized protein</fullName>
    </submittedName>
</protein>
<gene>
    <name evidence="1" type="ORF">FJY68_03510</name>
    <name evidence="2" type="ORF">FJY68_06010</name>
</gene>
<name>A0A937XCY7_UNCW3</name>
<dbReference type="Gene3D" id="1.20.58.800">
    <property type="match status" value="1"/>
</dbReference>